<protein>
    <submittedName>
        <fullName evidence="4">Helix-turn-helix domain-containing protein</fullName>
    </submittedName>
</protein>
<dbReference type="PANTHER" id="PTHR30055">
    <property type="entry name" value="HTH-TYPE TRANSCRIPTIONAL REGULATOR RUTR"/>
    <property type="match status" value="1"/>
</dbReference>
<dbReference type="PANTHER" id="PTHR30055:SF235">
    <property type="entry name" value="TRANSCRIPTIONAL REGULATORY PROTEIN"/>
    <property type="match status" value="1"/>
</dbReference>
<dbReference type="EMBL" id="JASZZX010000033">
    <property type="protein sequence ID" value="MDM3929253.1"/>
    <property type="molecule type" value="Genomic_DNA"/>
</dbReference>
<dbReference type="InterPro" id="IPR050109">
    <property type="entry name" value="HTH-type_TetR-like_transc_reg"/>
</dbReference>
<evidence type="ECO:0000313" key="5">
    <source>
        <dbReference type="Proteomes" id="UP001529272"/>
    </source>
</evidence>
<accession>A0ABT7P8B4</accession>
<keyword evidence="1 2" id="KW-0238">DNA-binding</keyword>
<organism evidence="4 5">
    <name type="scientific">Mycobacterium intracellulare subsp. chimaera</name>
    <dbReference type="NCBI Taxonomy" id="222805"/>
    <lineage>
        <taxon>Bacteria</taxon>
        <taxon>Bacillati</taxon>
        <taxon>Actinomycetota</taxon>
        <taxon>Actinomycetes</taxon>
        <taxon>Mycobacteriales</taxon>
        <taxon>Mycobacteriaceae</taxon>
        <taxon>Mycobacterium</taxon>
        <taxon>Mycobacterium avium complex (MAC)</taxon>
    </lineage>
</organism>
<dbReference type="Pfam" id="PF00440">
    <property type="entry name" value="TetR_N"/>
    <property type="match status" value="1"/>
</dbReference>
<evidence type="ECO:0000256" key="1">
    <source>
        <dbReference type="ARBA" id="ARBA00023125"/>
    </source>
</evidence>
<feature type="DNA-binding region" description="H-T-H motif" evidence="2">
    <location>
        <begin position="25"/>
        <end position="44"/>
    </location>
</feature>
<dbReference type="SUPFAM" id="SSF46689">
    <property type="entry name" value="Homeodomain-like"/>
    <property type="match status" value="1"/>
</dbReference>
<dbReference type="Proteomes" id="UP001529272">
    <property type="component" value="Unassembled WGS sequence"/>
</dbReference>
<evidence type="ECO:0000313" key="4">
    <source>
        <dbReference type="EMBL" id="MDM3929253.1"/>
    </source>
</evidence>
<evidence type="ECO:0000259" key="3">
    <source>
        <dbReference type="PROSITE" id="PS50977"/>
    </source>
</evidence>
<comment type="caution">
    <text evidence="4">The sequence shown here is derived from an EMBL/GenBank/DDBJ whole genome shotgun (WGS) entry which is preliminary data.</text>
</comment>
<reference evidence="4" key="1">
    <citation type="submission" date="2023-06" db="EMBL/GenBank/DDBJ databases">
        <title>Itaconate inhibition of nontuberculous mycobacteria.</title>
        <authorList>
            <person name="Breen P."/>
            <person name="Zimbric M."/>
            <person name="Caverly L."/>
        </authorList>
    </citation>
    <scope>NUCLEOTIDE SEQUENCE</scope>
    <source>
        <strain evidence="4">FLAC1071</strain>
    </source>
</reference>
<sequence>MPEAKQAICAAAMRCFSEHGTEVTSLRMVAETAGVSVGLVQHYFGTKAALIKAVDAQLIDILRATAPSQTPPDNVVADVGQCAGALIEQHPEAMRYLAHLLISESPTGKAIFDTLIDIAKAQWTELSQQGRVRGDLDATWGPLGPLVLILGSLILRPHIERQLPEPLITPTQLGSWKNLLTRLIEDGQLHQLTSAVSSR</sequence>
<dbReference type="InterPro" id="IPR009057">
    <property type="entry name" value="Homeodomain-like_sf"/>
</dbReference>
<proteinExistence type="predicted"/>
<dbReference type="PROSITE" id="PS50977">
    <property type="entry name" value="HTH_TETR_2"/>
    <property type="match status" value="1"/>
</dbReference>
<reference evidence="4" key="2">
    <citation type="submission" date="2023-06" db="EMBL/GenBank/DDBJ databases">
        <authorList>
            <person name="Spilker T."/>
        </authorList>
    </citation>
    <scope>NUCLEOTIDE SEQUENCE</scope>
    <source>
        <strain evidence="4">FLAC1071</strain>
    </source>
</reference>
<dbReference type="RefSeq" id="WP_145929589.1">
    <property type="nucleotide sequence ID" value="NZ_CP012886.2"/>
</dbReference>
<name>A0ABT7P8B4_MYCIT</name>
<feature type="domain" description="HTH tetR-type" evidence="3">
    <location>
        <begin position="2"/>
        <end position="62"/>
    </location>
</feature>
<dbReference type="Gene3D" id="1.10.357.10">
    <property type="entry name" value="Tetracycline Repressor, domain 2"/>
    <property type="match status" value="1"/>
</dbReference>
<gene>
    <name evidence="4" type="ORF">QRB35_25050</name>
</gene>
<evidence type="ECO:0000256" key="2">
    <source>
        <dbReference type="PROSITE-ProRule" id="PRU00335"/>
    </source>
</evidence>
<keyword evidence="5" id="KW-1185">Reference proteome</keyword>
<dbReference type="InterPro" id="IPR001647">
    <property type="entry name" value="HTH_TetR"/>
</dbReference>
<dbReference type="PRINTS" id="PR00455">
    <property type="entry name" value="HTHTETR"/>
</dbReference>